<proteinExistence type="inferred from homology"/>
<feature type="domain" description="Activator of Hsp90 ATPase homologue 1/2-like C-terminal" evidence="2">
    <location>
        <begin position="19"/>
        <end position="140"/>
    </location>
</feature>
<sequence>MKKTKDIKPEITVETTVKSSVEKIWKLWTTPADIIQWNNPSSDWHSLRVEIDLKDEGRFLFRMEAKDGSTGFDHCGKYDKIITNELIEYTVADGRKTIITFISNGNDTTVTETFEPETETPVEIQRDFCQAILNNFKKYAEN</sequence>
<evidence type="ECO:0000313" key="3">
    <source>
        <dbReference type="EMBL" id="MVN20513.1"/>
    </source>
</evidence>
<comment type="similarity">
    <text evidence="1">Belongs to the AHA1 family.</text>
</comment>
<comment type="caution">
    <text evidence="3">The sequence shown here is derived from an EMBL/GenBank/DDBJ whole genome shotgun (WGS) entry which is preliminary data.</text>
</comment>
<dbReference type="Pfam" id="PF08327">
    <property type="entry name" value="AHSA1"/>
    <property type="match status" value="1"/>
</dbReference>
<evidence type="ECO:0000259" key="2">
    <source>
        <dbReference type="Pfam" id="PF08327"/>
    </source>
</evidence>
<dbReference type="Gene3D" id="3.30.530.20">
    <property type="match status" value="1"/>
</dbReference>
<reference evidence="3 4" key="1">
    <citation type="submission" date="2019-12" db="EMBL/GenBank/DDBJ databases">
        <title>Mucilaginibacter sp. HMF7410 genome sequencing and assembly.</title>
        <authorList>
            <person name="Kang H."/>
            <person name="Cha I."/>
            <person name="Kim H."/>
            <person name="Joh K."/>
        </authorList>
    </citation>
    <scope>NUCLEOTIDE SEQUENCE [LARGE SCALE GENOMIC DNA]</scope>
    <source>
        <strain evidence="3 4">HMF7410</strain>
    </source>
</reference>
<dbReference type="SUPFAM" id="SSF55961">
    <property type="entry name" value="Bet v1-like"/>
    <property type="match status" value="1"/>
</dbReference>
<dbReference type="Proteomes" id="UP000462014">
    <property type="component" value="Unassembled WGS sequence"/>
</dbReference>
<dbReference type="EMBL" id="WPIK01000002">
    <property type="protein sequence ID" value="MVN20513.1"/>
    <property type="molecule type" value="Genomic_DNA"/>
</dbReference>
<keyword evidence="4" id="KW-1185">Reference proteome</keyword>
<dbReference type="RefSeq" id="WP_157564063.1">
    <property type="nucleotide sequence ID" value="NZ_WPIK01000002.1"/>
</dbReference>
<gene>
    <name evidence="3" type="ORF">GO621_03065</name>
</gene>
<name>A0A7K1ST73_9SPHI</name>
<dbReference type="InterPro" id="IPR013538">
    <property type="entry name" value="ASHA1/2-like_C"/>
</dbReference>
<protein>
    <submittedName>
        <fullName evidence="3">Polyketide cyclase</fullName>
    </submittedName>
</protein>
<organism evidence="3 4">
    <name type="scientific">Mucilaginibacter arboris</name>
    <dbReference type="NCBI Taxonomy" id="2682090"/>
    <lineage>
        <taxon>Bacteria</taxon>
        <taxon>Pseudomonadati</taxon>
        <taxon>Bacteroidota</taxon>
        <taxon>Sphingobacteriia</taxon>
        <taxon>Sphingobacteriales</taxon>
        <taxon>Sphingobacteriaceae</taxon>
        <taxon>Mucilaginibacter</taxon>
    </lineage>
</organism>
<evidence type="ECO:0000256" key="1">
    <source>
        <dbReference type="ARBA" id="ARBA00006817"/>
    </source>
</evidence>
<dbReference type="InterPro" id="IPR023393">
    <property type="entry name" value="START-like_dom_sf"/>
</dbReference>
<dbReference type="AlphaFoldDB" id="A0A7K1ST73"/>
<accession>A0A7K1ST73</accession>
<evidence type="ECO:0000313" key="4">
    <source>
        <dbReference type="Proteomes" id="UP000462014"/>
    </source>
</evidence>